<name>A0A395JLF1_9GAMM</name>
<keyword evidence="1" id="KW-1133">Transmembrane helix</keyword>
<dbReference type="AlphaFoldDB" id="A0A395JLF1"/>
<evidence type="ECO:0008006" key="4">
    <source>
        <dbReference type="Google" id="ProtNLM"/>
    </source>
</evidence>
<evidence type="ECO:0000313" key="2">
    <source>
        <dbReference type="EMBL" id="RBP50677.1"/>
    </source>
</evidence>
<proteinExistence type="predicted"/>
<protein>
    <recommendedName>
        <fullName evidence="4">PepSY-associated transmembrane protein</fullName>
    </recommendedName>
</protein>
<organism evidence="2 3">
    <name type="scientific">Arenicella xantha</name>
    <dbReference type="NCBI Taxonomy" id="644221"/>
    <lineage>
        <taxon>Bacteria</taxon>
        <taxon>Pseudomonadati</taxon>
        <taxon>Pseudomonadota</taxon>
        <taxon>Gammaproteobacteria</taxon>
        <taxon>Arenicellales</taxon>
        <taxon>Arenicellaceae</taxon>
        <taxon>Arenicella</taxon>
    </lineage>
</organism>
<dbReference type="EMBL" id="QNRT01000002">
    <property type="protein sequence ID" value="RBP50677.1"/>
    <property type="molecule type" value="Genomic_DNA"/>
</dbReference>
<keyword evidence="1" id="KW-0812">Transmembrane</keyword>
<evidence type="ECO:0000256" key="1">
    <source>
        <dbReference type="SAM" id="Phobius"/>
    </source>
</evidence>
<keyword evidence="3" id="KW-1185">Reference proteome</keyword>
<keyword evidence="1" id="KW-0472">Membrane</keyword>
<sequence>MVVIDIDIIHGDHLVVEPSNQLDLIDWPSLPPTLFETLAKANPEAQSISLNLLRSQLMYHVDNPNKTTLYDAKSGLTVADLTVEEAHQQAQQYYAGDAEISSATLIEANPPSEIGSRALPLWRIDFDDIWGSSLYISPQTGELVSKRHTLWRVFDFAWMLHIMDYDERENVNNGILRITSSLALLLVFSGVWYLYFRLNLGRIWRRKAQ</sequence>
<dbReference type="InParanoid" id="A0A395JLF1"/>
<gene>
    <name evidence="2" type="ORF">DFR28_10288</name>
</gene>
<reference evidence="2 3" key="1">
    <citation type="submission" date="2018-06" db="EMBL/GenBank/DDBJ databases">
        <title>Genomic Encyclopedia of Type Strains, Phase IV (KMG-IV): sequencing the most valuable type-strain genomes for metagenomic binning, comparative biology and taxonomic classification.</title>
        <authorList>
            <person name="Goeker M."/>
        </authorList>
    </citation>
    <scope>NUCLEOTIDE SEQUENCE [LARGE SCALE GENOMIC DNA]</scope>
    <source>
        <strain evidence="2 3">DSM 24032</strain>
    </source>
</reference>
<dbReference type="Proteomes" id="UP000253083">
    <property type="component" value="Unassembled WGS sequence"/>
</dbReference>
<comment type="caution">
    <text evidence="2">The sequence shown here is derived from an EMBL/GenBank/DDBJ whole genome shotgun (WGS) entry which is preliminary data.</text>
</comment>
<evidence type="ECO:0000313" key="3">
    <source>
        <dbReference type="Proteomes" id="UP000253083"/>
    </source>
</evidence>
<feature type="transmembrane region" description="Helical" evidence="1">
    <location>
        <begin position="175"/>
        <end position="196"/>
    </location>
</feature>
<accession>A0A395JLF1</accession>